<evidence type="ECO:0000256" key="8">
    <source>
        <dbReference type="ARBA" id="ARBA00023024"/>
    </source>
</evidence>
<feature type="chain" id="PRO_5035269404" description="chitinase" evidence="14">
    <location>
        <begin position="21"/>
        <end position="1087"/>
    </location>
</feature>
<feature type="region of interest" description="Disordered" evidence="13">
    <location>
        <begin position="524"/>
        <end position="546"/>
    </location>
</feature>
<accession>A0A8J2ITJ7</accession>
<keyword evidence="8" id="KW-0146">Chitin degradation</keyword>
<protein>
    <recommendedName>
        <fullName evidence="4">chitinase</fullName>
        <ecNumber evidence="4">3.2.1.14</ecNumber>
    </recommendedName>
</protein>
<dbReference type="CDD" id="cd06548">
    <property type="entry name" value="GH18_chitinase"/>
    <property type="match status" value="1"/>
</dbReference>
<reference evidence="16" key="1">
    <citation type="submission" date="2021-05" db="EMBL/GenBank/DDBJ databases">
        <authorList>
            <person name="Khan N."/>
        </authorList>
    </citation>
    <scope>NUCLEOTIDE SEQUENCE</scope>
</reference>
<dbReference type="GO" id="GO:0005576">
    <property type="term" value="C:extracellular region"/>
    <property type="evidence" value="ECO:0007669"/>
    <property type="project" value="UniProtKB-SubCell"/>
</dbReference>
<dbReference type="PROSITE" id="PS51910">
    <property type="entry name" value="GH18_2"/>
    <property type="match status" value="1"/>
</dbReference>
<evidence type="ECO:0000256" key="14">
    <source>
        <dbReference type="SAM" id="SignalP"/>
    </source>
</evidence>
<sequence length="1087" mass="120686">MWSFIHRSLTAIAVFQVTLSLALLHGRSPSPKEIIQKTNEHVNTVYFTNWGIYGRNFQPQDLEASQITHVLYAFLNLKPDGTVYTGDSYADLEKHYEGDGWNDKGDNVYGCVKQLFIMKKVHRHLKVILSIGGWTWSDNFPSAAGTPENRMRFSKSAVTLMKDWGFDGIDIDWEYPDNDGEATNFDLLLQAVRDELDSYASQNAPGHRFLLSIAAPAGPEKYSKLHLANISNVVDRINLMAYDYSGSWDSTSGHNANLFPYKSSASPFNTDNAIRDYIEAGVLPEKVVVGMPVYGRSFEGNLGIGKSFSDVGQGSWERGVWDYKALPKPGAEIKYDQDAQAYYSYDASMRELISYDTPDCVRRKVEYILKHGLGGSMFWEASGDKKGNESLISTSYNFLKALNASENWLNFPDSRYANIASGMIEEVSESSPTIPKRCFPSSDGSGPDSNILLKLLENEAQETLAVKQKGISTVVPRTPERRRSRQKPTTVSPFICPKSPKRSPLQDTRMDLNRKLDRYVPKRDFVSPSSKRYRTTKQSQDLTREERLKRNKCASADPFVLKRRVLDPDPRFPFRVDDSSQDRGVALGQLPQNRGGERQASMGAIWSVGGIAPNTVAVDDGQGHLVRRGTNARVFSTPFQEGIISTSIEKEKHEGRIASALKLDQVRKVLEFAQSQQIPLSPGYHSFRTEFSQTHWNGHQWANKEEWSAPVRPARQRLLPAAPFRVLDAPNLKDDFYCSPLAYSATTHTLVNPLTPGVQVQTEDLVVGDEMGNIYYYVVEWPIGWEVTRDTWPGAVSLIARISSIHCQQVCGLAWSYDGRLFASGGNDNLCCLFDADQVVGRRSEPAIPGNGYRARIEARSAYGGIELRVTQLISHSQNDNESTGTFAAQLRSVPNATDAVRCLGPGIAKHHWNHDAAVKAIAFCPWRRELVATGGGSNDKCIHFFHTPSGAALATISVSAQVTSLIWNTTRREIAATFGYSSPEHPYRVSVFSWPECKQVAAIPWEDDLRALYAIAYPRGSISNNPSAVGGGQEGCIVVASSDKSIKFHEVWSREKGVTVGATGILAGSDILEGLEGIDKEGDIIR</sequence>
<dbReference type="InterPro" id="IPR001579">
    <property type="entry name" value="Glyco_hydro_18_chit_AS"/>
</dbReference>
<evidence type="ECO:0000256" key="13">
    <source>
        <dbReference type="SAM" id="MobiDB-lite"/>
    </source>
</evidence>
<keyword evidence="10 12" id="KW-0326">Glycosidase</keyword>
<evidence type="ECO:0000256" key="12">
    <source>
        <dbReference type="RuleBase" id="RU000489"/>
    </source>
</evidence>
<dbReference type="EMBL" id="CAJSTJ010000153">
    <property type="protein sequence ID" value="CAG7563172.1"/>
    <property type="molecule type" value="Genomic_DNA"/>
</dbReference>
<evidence type="ECO:0000256" key="1">
    <source>
        <dbReference type="ARBA" id="ARBA00000822"/>
    </source>
</evidence>
<evidence type="ECO:0000256" key="9">
    <source>
        <dbReference type="ARBA" id="ARBA00023277"/>
    </source>
</evidence>
<keyword evidence="6 14" id="KW-0732">Signal</keyword>
<keyword evidence="7 12" id="KW-0378">Hydrolase</keyword>
<comment type="similarity">
    <text evidence="3">Belongs to the glycosyl hydrolase 18 family. Chitinase class V subfamily.</text>
</comment>
<evidence type="ECO:0000256" key="11">
    <source>
        <dbReference type="ARBA" id="ARBA00023326"/>
    </source>
</evidence>
<keyword evidence="11" id="KW-0624">Polysaccharide degradation</keyword>
<dbReference type="AlphaFoldDB" id="A0A8J2ITJ7"/>
<comment type="subcellular location">
    <subcellularLocation>
        <location evidence="2">Secreted</location>
    </subcellularLocation>
</comment>
<evidence type="ECO:0000313" key="16">
    <source>
        <dbReference type="EMBL" id="CAG7563172.1"/>
    </source>
</evidence>
<dbReference type="Pfam" id="PF00704">
    <property type="entry name" value="Glyco_hydro_18"/>
    <property type="match status" value="1"/>
</dbReference>
<comment type="catalytic activity">
    <reaction evidence="1">
        <text>Random endo-hydrolysis of N-acetyl-beta-D-glucosaminide (1-&gt;4)-beta-linkages in chitin and chitodextrins.</text>
        <dbReference type="EC" id="3.2.1.14"/>
    </reaction>
</comment>
<evidence type="ECO:0000259" key="15">
    <source>
        <dbReference type="PROSITE" id="PS51910"/>
    </source>
</evidence>
<feature type="signal peptide" evidence="14">
    <location>
        <begin position="1"/>
        <end position="20"/>
    </location>
</feature>
<dbReference type="FunFam" id="3.20.20.80:FF:000075">
    <property type="entry name" value="Sporulation-specific chitinase"/>
    <property type="match status" value="1"/>
</dbReference>
<dbReference type="PANTHER" id="PTHR11177:SF317">
    <property type="entry name" value="CHITINASE 12-RELATED"/>
    <property type="match status" value="1"/>
</dbReference>
<keyword evidence="9" id="KW-0119">Carbohydrate metabolism</keyword>
<feature type="domain" description="GH18" evidence="15">
    <location>
        <begin position="41"/>
        <end position="402"/>
    </location>
</feature>
<dbReference type="SMART" id="SM00636">
    <property type="entry name" value="Glyco_18"/>
    <property type="match status" value="1"/>
</dbReference>
<name>A0A8J2ITJ7_FUSEQ</name>
<feature type="region of interest" description="Disordered" evidence="13">
    <location>
        <begin position="471"/>
        <end position="509"/>
    </location>
</feature>
<evidence type="ECO:0000256" key="2">
    <source>
        <dbReference type="ARBA" id="ARBA00004613"/>
    </source>
</evidence>
<keyword evidence="5" id="KW-0964">Secreted</keyword>
<dbReference type="InterPro" id="IPR011583">
    <property type="entry name" value="Chitinase_II/V-like_cat"/>
</dbReference>
<dbReference type="SMART" id="SM00320">
    <property type="entry name" value="WD40"/>
    <property type="match status" value="3"/>
</dbReference>
<comment type="caution">
    <text evidence="16">The sequence shown here is derived from an EMBL/GenBank/DDBJ whole genome shotgun (WGS) entry which is preliminary data.</text>
</comment>
<dbReference type="GO" id="GO:0000272">
    <property type="term" value="P:polysaccharide catabolic process"/>
    <property type="evidence" value="ECO:0007669"/>
    <property type="project" value="UniProtKB-KW"/>
</dbReference>
<dbReference type="GO" id="GO:0008061">
    <property type="term" value="F:chitin binding"/>
    <property type="evidence" value="ECO:0007669"/>
    <property type="project" value="InterPro"/>
</dbReference>
<evidence type="ECO:0000256" key="5">
    <source>
        <dbReference type="ARBA" id="ARBA00022525"/>
    </source>
</evidence>
<proteinExistence type="inferred from homology"/>
<organism evidence="16 17">
    <name type="scientific">Fusarium equiseti</name>
    <name type="common">Fusarium scirpi</name>
    <dbReference type="NCBI Taxonomy" id="61235"/>
    <lineage>
        <taxon>Eukaryota</taxon>
        <taxon>Fungi</taxon>
        <taxon>Dikarya</taxon>
        <taxon>Ascomycota</taxon>
        <taxon>Pezizomycotina</taxon>
        <taxon>Sordariomycetes</taxon>
        <taxon>Hypocreomycetidae</taxon>
        <taxon>Hypocreales</taxon>
        <taxon>Nectriaceae</taxon>
        <taxon>Fusarium</taxon>
        <taxon>Fusarium incarnatum-equiseti species complex</taxon>
    </lineage>
</organism>
<dbReference type="FunFam" id="3.10.50.10:FF:000005">
    <property type="entry name" value="Endochitinase B1"/>
    <property type="match status" value="1"/>
</dbReference>
<dbReference type="InterPro" id="IPR001680">
    <property type="entry name" value="WD40_rpt"/>
</dbReference>
<dbReference type="EC" id="3.2.1.14" evidence="4"/>
<dbReference type="InterPro" id="IPR001223">
    <property type="entry name" value="Glyco_hydro18_cat"/>
</dbReference>
<dbReference type="GO" id="GO:0006032">
    <property type="term" value="P:chitin catabolic process"/>
    <property type="evidence" value="ECO:0007669"/>
    <property type="project" value="UniProtKB-KW"/>
</dbReference>
<gene>
    <name evidence="16" type="ORF">FEQUK3_LOCUS8858</name>
</gene>
<dbReference type="InterPro" id="IPR050314">
    <property type="entry name" value="Glycosyl_Hydrlase_18"/>
</dbReference>
<evidence type="ECO:0000256" key="3">
    <source>
        <dbReference type="ARBA" id="ARBA00008682"/>
    </source>
</evidence>
<dbReference type="GO" id="GO:0008843">
    <property type="term" value="F:endochitinase activity"/>
    <property type="evidence" value="ECO:0007669"/>
    <property type="project" value="UniProtKB-EC"/>
</dbReference>
<evidence type="ECO:0000313" key="17">
    <source>
        <dbReference type="Proteomes" id="UP000693738"/>
    </source>
</evidence>
<dbReference type="Proteomes" id="UP000693738">
    <property type="component" value="Unassembled WGS sequence"/>
</dbReference>
<dbReference type="PROSITE" id="PS01095">
    <property type="entry name" value="GH18_1"/>
    <property type="match status" value="1"/>
</dbReference>
<evidence type="ECO:0000256" key="7">
    <source>
        <dbReference type="ARBA" id="ARBA00022801"/>
    </source>
</evidence>
<evidence type="ECO:0000256" key="10">
    <source>
        <dbReference type="ARBA" id="ARBA00023295"/>
    </source>
</evidence>
<dbReference type="PANTHER" id="PTHR11177">
    <property type="entry name" value="CHITINASE"/>
    <property type="match status" value="1"/>
</dbReference>
<evidence type="ECO:0000256" key="4">
    <source>
        <dbReference type="ARBA" id="ARBA00012729"/>
    </source>
</evidence>
<evidence type="ECO:0000256" key="6">
    <source>
        <dbReference type="ARBA" id="ARBA00022729"/>
    </source>
</evidence>